<evidence type="ECO:0000313" key="2">
    <source>
        <dbReference type="Proteomes" id="UP001499863"/>
    </source>
</evidence>
<reference evidence="2" key="1">
    <citation type="journal article" date="2019" name="Int. J. Syst. Evol. Microbiol.">
        <title>The Global Catalogue of Microorganisms (GCM) 10K type strain sequencing project: providing services to taxonomists for standard genome sequencing and annotation.</title>
        <authorList>
            <consortium name="The Broad Institute Genomics Platform"/>
            <consortium name="The Broad Institute Genome Sequencing Center for Infectious Disease"/>
            <person name="Wu L."/>
            <person name="Ma J."/>
        </authorList>
    </citation>
    <scope>NUCLEOTIDE SEQUENCE [LARGE SCALE GENOMIC DNA]</scope>
    <source>
        <strain evidence="2">JCM 12393</strain>
    </source>
</reference>
<name>A0ABP4JAG8_9ACTN</name>
<gene>
    <name evidence="1" type="ORF">GCM10009639_67830</name>
</gene>
<organism evidence="1 2">
    <name type="scientific">Kitasatospora putterlickiae</name>
    <dbReference type="NCBI Taxonomy" id="221725"/>
    <lineage>
        <taxon>Bacteria</taxon>
        <taxon>Bacillati</taxon>
        <taxon>Actinomycetota</taxon>
        <taxon>Actinomycetes</taxon>
        <taxon>Kitasatosporales</taxon>
        <taxon>Streptomycetaceae</taxon>
        <taxon>Kitasatospora</taxon>
    </lineage>
</organism>
<keyword evidence="2" id="KW-1185">Reference proteome</keyword>
<sequence>MQRYRELVQPGHEDVDALAGAVVEGVGDVGVGGEVGGFQAGRVGGGEDGGVRVDVGRVDPDRTRGGAQLFDEEHVLGVRAVEPDGDGGAHGASQGRGERGKGCLAAALVQWPVAL</sequence>
<comment type="caution">
    <text evidence="1">The sequence shown here is derived from an EMBL/GenBank/DDBJ whole genome shotgun (WGS) entry which is preliminary data.</text>
</comment>
<dbReference type="Proteomes" id="UP001499863">
    <property type="component" value="Unassembled WGS sequence"/>
</dbReference>
<evidence type="ECO:0000313" key="1">
    <source>
        <dbReference type="EMBL" id="GAA1414254.1"/>
    </source>
</evidence>
<accession>A0ABP4JAG8</accession>
<dbReference type="EMBL" id="BAAAKJ010000483">
    <property type="protein sequence ID" value="GAA1414254.1"/>
    <property type="molecule type" value="Genomic_DNA"/>
</dbReference>
<protein>
    <submittedName>
        <fullName evidence="1">Uncharacterized protein</fullName>
    </submittedName>
</protein>
<proteinExistence type="predicted"/>